<accession>K2NE31</accession>
<evidence type="ECO:0000313" key="3">
    <source>
        <dbReference type="Proteomes" id="UP000007350"/>
    </source>
</evidence>
<feature type="compositionally biased region" description="Pro residues" evidence="1">
    <location>
        <begin position="603"/>
        <end position="612"/>
    </location>
</feature>
<gene>
    <name evidence="2" type="ORF">MOQ_002951</name>
</gene>
<feature type="region of interest" description="Disordered" evidence="1">
    <location>
        <begin position="585"/>
        <end position="628"/>
    </location>
</feature>
<dbReference type="Proteomes" id="UP000007350">
    <property type="component" value="Unassembled WGS sequence"/>
</dbReference>
<feature type="region of interest" description="Disordered" evidence="1">
    <location>
        <begin position="110"/>
        <end position="143"/>
    </location>
</feature>
<evidence type="ECO:0000313" key="2">
    <source>
        <dbReference type="EMBL" id="EKF33186.1"/>
    </source>
</evidence>
<dbReference type="EMBL" id="AHKC01009378">
    <property type="protein sequence ID" value="EKF33186.1"/>
    <property type="molecule type" value="Genomic_DNA"/>
</dbReference>
<proteinExistence type="predicted"/>
<feature type="compositionally biased region" description="Polar residues" evidence="1">
    <location>
        <begin position="618"/>
        <end position="628"/>
    </location>
</feature>
<comment type="caution">
    <text evidence="2">The sequence shown here is derived from an EMBL/GenBank/DDBJ whole genome shotgun (WGS) entry which is preliminary data.</text>
</comment>
<name>K2NE31_TRYCR</name>
<reference evidence="2 3" key="1">
    <citation type="journal article" date="2012" name="BMC Genomics">
        <title>Comparative genomic analysis of human infective Trypanosoma cruzi lineages with the bat-restricted subspecies T. cruzi marinkellei.</title>
        <authorList>
            <person name="Franzen O."/>
            <person name="Talavera-Lopez C."/>
            <person name="Ochaya S."/>
            <person name="Butler C.E."/>
            <person name="Messenger L.A."/>
            <person name="Lewis M.D."/>
            <person name="Llewellyn M.S."/>
            <person name="Marinkelle C.J."/>
            <person name="Tyler K.M."/>
            <person name="Miles M.A."/>
            <person name="Andersson B."/>
        </authorList>
    </citation>
    <scope>NUCLEOTIDE SEQUENCE [LARGE SCALE GENOMIC DNA]</scope>
    <source>
        <strain evidence="2 3">B7</strain>
    </source>
</reference>
<evidence type="ECO:0000256" key="1">
    <source>
        <dbReference type="SAM" id="MobiDB-lite"/>
    </source>
</evidence>
<dbReference type="AlphaFoldDB" id="K2NE31"/>
<dbReference type="OrthoDB" id="250880at2759"/>
<keyword evidence="3" id="KW-1185">Reference proteome</keyword>
<organism evidence="2 3">
    <name type="scientific">Trypanosoma cruzi marinkellei</name>
    <dbReference type="NCBI Taxonomy" id="85056"/>
    <lineage>
        <taxon>Eukaryota</taxon>
        <taxon>Discoba</taxon>
        <taxon>Euglenozoa</taxon>
        <taxon>Kinetoplastea</taxon>
        <taxon>Metakinetoplastina</taxon>
        <taxon>Trypanosomatida</taxon>
        <taxon>Trypanosomatidae</taxon>
        <taxon>Trypanosoma</taxon>
        <taxon>Schizotrypanum</taxon>
    </lineage>
</organism>
<sequence>MSESIYDVTRRMALGSGRGNTNMELESINHEPGSFNSAFFFSTCAMGDAENESDDGYLEKVFESLSMKPGKLDPEFLPAIDDALQTNILDEAGDVDFQYCCQQSLQEQQQQEQEARKREQQQLDQPNSSDRTDSLGGVSPLYETTPHSLEHAEAYIKYPVPSTPFSTNSEMAIESQAPEANVYTSITALPLQGRSLDFRGFLSKKQVAPDILKENSVGVFVGQLPSTYSEEDAAALLRAIGADAGVSVHVRDVKSHNQSRTCAFVVVNRSALPVLLGYSKRVLCDVSCVWVVEREQAAHLKDYINGFVRDRLRGVPKAALVLEELTPQYMRSRTSTSKGGKSSNRHKGDVGAVPENFLIATNDVNSIITSHPLAMNFVLPGWNSMDTSALSFRPISNNAGVTPFLNNNPAPNIPGVLQNHVLPTTLSPSAVAPVPQVNYYIIGAPPNGFQGLSPNQINSKVFSTPAVNGGGNGNGNGGLGNSGTSFPSGLSDFVASYNAVPPPPKLPEGLSCCSTCLSPIGAMEPVFLFPQENTVMCMRCSNQRGGGGDAAQATRGMAPFIMPQSNLGGSSHPPAGNPAMFLHTLPPYTSQPHSQNPLMPQIPQQPLPPPPLAQQQQGYSVNNGWQYV</sequence>
<protein>
    <submittedName>
        <fullName evidence="2">Uncharacterized protein</fullName>
    </submittedName>
</protein>